<dbReference type="AlphaFoldDB" id="A0A067BTQ0"/>
<evidence type="ECO:0000256" key="4">
    <source>
        <dbReference type="PROSITE-ProRule" id="PRU00175"/>
    </source>
</evidence>
<dbReference type="InterPro" id="IPR001841">
    <property type="entry name" value="Znf_RING"/>
</dbReference>
<dbReference type="OMA" id="WTRRWAI"/>
<dbReference type="VEuPathDB" id="FungiDB:SPRG_16597"/>
<dbReference type="OrthoDB" id="194358at2759"/>
<gene>
    <name evidence="6" type="ORF">SPRG_16597</name>
</gene>
<organism evidence="6 7">
    <name type="scientific">Saprolegnia parasitica (strain CBS 223.65)</name>
    <dbReference type="NCBI Taxonomy" id="695850"/>
    <lineage>
        <taxon>Eukaryota</taxon>
        <taxon>Sar</taxon>
        <taxon>Stramenopiles</taxon>
        <taxon>Oomycota</taxon>
        <taxon>Saprolegniomycetes</taxon>
        <taxon>Saprolegniales</taxon>
        <taxon>Saprolegniaceae</taxon>
        <taxon>Saprolegnia</taxon>
    </lineage>
</organism>
<dbReference type="KEGG" id="spar:SPRG_16597"/>
<dbReference type="Pfam" id="PF13920">
    <property type="entry name" value="zf-C3HC4_3"/>
    <property type="match status" value="1"/>
</dbReference>
<dbReference type="PROSITE" id="PS50089">
    <property type="entry name" value="ZF_RING_2"/>
    <property type="match status" value="1"/>
</dbReference>
<dbReference type="EMBL" id="KK583512">
    <property type="protein sequence ID" value="KDO18027.1"/>
    <property type="molecule type" value="Genomic_DNA"/>
</dbReference>
<dbReference type="InterPro" id="IPR002110">
    <property type="entry name" value="Ankyrin_rpt"/>
</dbReference>
<dbReference type="InterPro" id="IPR013083">
    <property type="entry name" value="Znf_RING/FYVE/PHD"/>
</dbReference>
<keyword evidence="4" id="KW-0862">Zinc</keyword>
<name>A0A067BTQ0_SAPPC</name>
<accession>A0A067BTQ0</accession>
<protein>
    <recommendedName>
        <fullName evidence="5">RING-type domain-containing protein</fullName>
    </recommendedName>
</protein>
<keyword evidence="4" id="KW-0863">Zinc-finger</keyword>
<keyword evidence="1" id="KW-0677">Repeat</keyword>
<dbReference type="SUPFAM" id="SSF57850">
    <property type="entry name" value="RING/U-box"/>
    <property type="match status" value="1"/>
</dbReference>
<dbReference type="Gene3D" id="3.30.40.10">
    <property type="entry name" value="Zinc/RING finger domain, C3HC4 (zinc finger)"/>
    <property type="match status" value="1"/>
</dbReference>
<keyword evidence="7" id="KW-1185">Reference proteome</keyword>
<feature type="repeat" description="ANK" evidence="3">
    <location>
        <begin position="75"/>
        <end position="107"/>
    </location>
</feature>
<dbReference type="GO" id="GO:0008270">
    <property type="term" value="F:zinc ion binding"/>
    <property type="evidence" value="ECO:0007669"/>
    <property type="project" value="UniProtKB-KW"/>
</dbReference>
<dbReference type="Proteomes" id="UP000030745">
    <property type="component" value="Unassembled WGS sequence"/>
</dbReference>
<sequence>MGIPSVTIQLPSAATSWANDLGHDLNQLGATLTKTAHELCSSLHVTDLVSSLQSALTIDNHANRQAALLEYRGSNGRTPLLVAAAKDHVACVEILLQHGANVMASDNSGNNALHYACFQGAVNAARFLLSPAVGLSPFSLNTHGLAPTEMVRASLAQGEHVAASGAIQQLLASQTRLFMGYVYESVENAASAVSGLRALRSWTRRWAIVSRVGSHTYLEVAFYHVQAMDPSRHPPSSIFMLNATAPVQLATSDKWFNDKPFALLVRGARLKGPGVVGSEEMLELAALDAPSFAAWSAFLAQGATAPAAVTVRDDAKQVDTPAAERSVDIPAARDFNEAPIAQALTEAPVALTEALVVLESDVASAPSAPSMEDGRSRAQCILCDNGSQNAVCVPCGHAALCMGCAVELQAAVCFVCNVPIREVVELFHP</sequence>
<dbReference type="GeneID" id="24138210"/>
<dbReference type="InterPro" id="IPR036770">
    <property type="entry name" value="Ankyrin_rpt-contain_sf"/>
</dbReference>
<evidence type="ECO:0000313" key="6">
    <source>
        <dbReference type="EMBL" id="KDO18027.1"/>
    </source>
</evidence>
<dbReference type="RefSeq" id="XP_012211270.1">
    <property type="nucleotide sequence ID" value="XM_012355880.1"/>
</dbReference>
<keyword evidence="2 3" id="KW-0040">ANK repeat</keyword>
<keyword evidence="4" id="KW-0479">Metal-binding</keyword>
<evidence type="ECO:0000259" key="5">
    <source>
        <dbReference type="PROSITE" id="PS50089"/>
    </source>
</evidence>
<reference evidence="6 7" key="1">
    <citation type="journal article" date="2013" name="PLoS Genet.">
        <title>Distinctive expansion of potential virulence genes in the genome of the oomycete fish pathogen Saprolegnia parasitica.</title>
        <authorList>
            <person name="Jiang R.H."/>
            <person name="de Bruijn I."/>
            <person name="Haas B.J."/>
            <person name="Belmonte R."/>
            <person name="Lobach L."/>
            <person name="Christie J."/>
            <person name="van den Ackerveken G."/>
            <person name="Bottin A."/>
            <person name="Bulone V."/>
            <person name="Diaz-Moreno S.M."/>
            <person name="Dumas B."/>
            <person name="Fan L."/>
            <person name="Gaulin E."/>
            <person name="Govers F."/>
            <person name="Grenville-Briggs L.J."/>
            <person name="Horner N.R."/>
            <person name="Levin J.Z."/>
            <person name="Mammella M."/>
            <person name="Meijer H.J."/>
            <person name="Morris P."/>
            <person name="Nusbaum C."/>
            <person name="Oome S."/>
            <person name="Phillips A.J."/>
            <person name="van Rooyen D."/>
            <person name="Rzeszutek E."/>
            <person name="Saraiva M."/>
            <person name="Secombes C.J."/>
            <person name="Seidl M.F."/>
            <person name="Snel B."/>
            <person name="Stassen J.H."/>
            <person name="Sykes S."/>
            <person name="Tripathy S."/>
            <person name="van den Berg H."/>
            <person name="Vega-Arreguin J.C."/>
            <person name="Wawra S."/>
            <person name="Young S.K."/>
            <person name="Zeng Q."/>
            <person name="Dieguez-Uribeondo J."/>
            <person name="Russ C."/>
            <person name="Tyler B.M."/>
            <person name="van West P."/>
        </authorList>
    </citation>
    <scope>NUCLEOTIDE SEQUENCE [LARGE SCALE GENOMIC DNA]</scope>
    <source>
        <strain evidence="6 7">CBS 223.65</strain>
    </source>
</reference>
<evidence type="ECO:0000256" key="2">
    <source>
        <dbReference type="ARBA" id="ARBA00023043"/>
    </source>
</evidence>
<dbReference type="SUPFAM" id="SSF48403">
    <property type="entry name" value="Ankyrin repeat"/>
    <property type="match status" value="1"/>
</dbReference>
<evidence type="ECO:0000256" key="3">
    <source>
        <dbReference type="PROSITE-ProRule" id="PRU00023"/>
    </source>
</evidence>
<evidence type="ECO:0000256" key="1">
    <source>
        <dbReference type="ARBA" id="ARBA00022737"/>
    </source>
</evidence>
<dbReference type="PROSITE" id="PS50297">
    <property type="entry name" value="ANK_REP_REGION"/>
    <property type="match status" value="1"/>
</dbReference>
<dbReference type="PANTHER" id="PTHR24171">
    <property type="entry name" value="ANKYRIN REPEAT DOMAIN-CONTAINING PROTEIN 39-RELATED"/>
    <property type="match status" value="1"/>
</dbReference>
<dbReference type="SMART" id="SM00248">
    <property type="entry name" value="ANK"/>
    <property type="match status" value="2"/>
</dbReference>
<dbReference type="PROSITE" id="PS50088">
    <property type="entry name" value="ANK_REPEAT"/>
    <property type="match status" value="1"/>
</dbReference>
<dbReference type="Gene3D" id="1.25.40.20">
    <property type="entry name" value="Ankyrin repeat-containing domain"/>
    <property type="match status" value="1"/>
</dbReference>
<dbReference type="Pfam" id="PF12796">
    <property type="entry name" value="Ank_2"/>
    <property type="match status" value="1"/>
</dbReference>
<feature type="domain" description="RING-type" evidence="5">
    <location>
        <begin position="380"/>
        <end position="417"/>
    </location>
</feature>
<dbReference type="STRING" id="695850.A0A067BTQ0"/>
<evidence type="ECO:0000313" key="7">
    <source>
        <dbReference type="Proteomes" id="UP000030745"/>
    </source>
</evidence>
<proteinExistence type="predicted"/>